<organism evidence="1 2">
    <name type="scientific">Aspergillus niger</name>
    <dbReference type="NCBI Taxonomy" id="5061"/>
    <lineage>
        <taxon>Eukaryota</taxon>
        <taxon>Fungi</taxon>
        <taxon>Dikarya</taxon>
        <taxon>Ascomycota</taxon>
        <taxon>Pezizomycotina</taxon>
        <taxon>Eurotiomycetes</taxon>
        <taxon>Eurotiomycetidae</taxon>
        <taxon>Eurotiales</taxon>
        <taxon>Aspergillaceae</taxon>
        <taxon>Aspergillus</taxon>
        <taxon>Aspergillus subgen. Circumdati</taxon>
    </lineage>
</organism>
<comment type="caution">
    <text evidence="1">The sequence shown here is derived from an EMBL/GenBank/DDBJ whole genome shotgun (WGS) entry which is preliminary data.</text>
</comment>
<dbReference type="AlphaFoldDB" id="A0A505I630"/>
<evidence type="ECO:0000313" key="1">
    <source>
        <dbReference type="EMBL" id="TPR08467.1"/>
    </source>
</evidence>
<reference evidence="2" key="1">
    <citation type="submission" date="2018-10" db="EMBL/GenBank/DDBJ databases">
        <title>FDA dAtabase for Regulatory Grade micrObial Sequences (FDA-ARGOS): Supporting development and validation of Infectious Disease Dx tests.</title>
        <authorList>
            <person name="Kerrigan L."/>
            <person name="Tallon L."/>
            <person name="Sadzewicz L."/>
            <person name="Sengamalay N."/>
            <person name="Ott S."/>
            <person name="Godinez A."/>
            <person name="Nagaraj S."/>
            <person name="Vavikolanu K."/>
            <person name="Nadendla S."/>
            <person name="George J."/>
            <person name="Sichtig H."/>
        </authorList>
    </citation>
    <scope>NUCLEOTIDE SEQUENCE [LARGE SCALE GENOMIC DNA]</scope>
    <source>
        <strain evidence="2">FDAARGOS_311</strain>
    </source>
</reference>
<sequence>MRDFDRVNTSLYIFKVNHRGFPNGKDKLSNQKQVWFEFHQKSTNEPSNCGEKSMAVGMEADGVLFTAVAAASDLELKLIVKADLSRPRLGSQAPVQARA</sequence>
<evidence type="ECO:0000313" key="2">
    <source>
        <dbReference type="Proteomes" id="UP000197666"/>
    </source>
</evidence>
<name>A0A505I630_ASPNG</name>
<accession>A0A505I630</accession>
<protein>
    <submittedName>
        <fullName evidence="1">Ubiquitin carboxyl-terminal hydrolase, 1 family protein</fullName>
    </submittedName>
</protein>
<dbReference type="GO" id="GO:0016787">
    <property type="term" value="F:hydrolase activity"/>
    <property type="evidence" value="ECO:0007669"/>
    <property type="project" value="UniProtKB-KW"/>
</dbReference>
<dbReference type="Proteomes" id="UP000197666">
    <property type="component" value="Unassembled WGS sequence"/>
</dbReference>
<proteinExistence type="predicted"/>
<dbReference type="EMBL" id="NKJJ02000003">
    <property type="protein sequence ID" value="TPR08467.1"/>
    <property type="molecule type" value="Genomic_DNA"/>
</dbReference>
<gene>
    <name evidence="1" type="ORF">CAN33_004330</name>
</gene>
<keyword evidence="1" id="KW-0378">Hydrolase</keyword>